<dbReference type="PROSITE" id="PS01137">
    <property type="entry name" value="TATD_1"/>
    <property type="match status" value="1"/>
</dbReference>
<dbReference type="PANTHER" id="PTHR46124">
    <property type="entry name" value="D-AMINOACYL-TRNA DEACYLASE"/>
    <property type="match status" value="1"/>
</dbReference>
<dbReference type="Proteomes" id="UP000509301">
    <property type="component" value="Chromosome"/>
</dbReference>
<dbReference type="KEGG" id="mten:GWK48_03900"/>
<feature type="binding site" evidence="2">
    <location>
        <position position="85"/>
    </location>
    <ligand>
        <name>a divalent metal cation</name>
        <dbReference type="ChEBI" id="CHEBI:60240"/>
        <label>1</label>
    </ligand>
</feature>
<keyword evidence="4" id="KW-1185">Reference proteome</keyword>
<evidence type="ECO:0000313" key="4">
    <source>
        <dbReference type="Proteomes" id="UP000509301"/>
    </source>
</evidence>
<dbReference type="PIRSF" id="PIRSF005902">
    <property type="entry name" value="DNase_TatD"/>
    <property type="match status" value="1"/>
</dbReference>
<dbReference type="PROSITE" id="PS01091">
    <property type="entry name" value="TATD_3"/>
    <property type="match status" value="1"/>
</dbReference>
<dbReference type="GeneID" id="55641063"/>
<organism evidence="3 4">
    <name type="scientific">Metallosphaera tengchongensis</name>
    <dbReference type="NCBI Taxonomy" id="1532350"/>
    <lineage>
        <taxon>Archaea</taxon>
        <taxon>Thermoproteota</taxon>
        <taxon>Thermoprotei</taxon>
        <taxon>Sulfolobales</taxon>
        <taxon>Sulfolobaceae</taxon>
        <taxon>Metallosphaera</taxon>
    </lineage>
</organism>
<evidence type="ECO:0000256" key="2">
    <source>
        <dbReference type="PIRSR" id="PIRSR005902-1"/>
    </source>
</evidence>
<dbReference type="AlphaFoldDB" id="A0A6N0NWB5"/>
<dbReference type="InterPro" id="IPR018228">
    <property type="entry name" value="DNase_TatD-rel_CS"/>
</dbReference>
<feature type="binding site" evidence="2">
    <location>
        <position position="193"/>
    </location>
    <ligand>
        <name>a divalent metal cation</name>
        <dbReference type="ChEBI" id="CHEBI:60240"/>
        <label>1</label>
    </ligand>
</feature>
<feature type="binding site" evidence="2">
    <location>
        <position position="145"/>
    </location>
    <ligand>
        <name>a divalent metal cation</name>
        <dbReference type="ChEBI" id="CHEBI:60240"/>
        <label>2</label>
    </ligand>
</feature>
<dbReference type="EMBL" id="CP049074">
    <property type="protein sequence ID" value="QKQ99647.1"/>
    <property type="molecule type" value="Genomic_DNA"/>
</dbReference>
<dbReference type="InterPro" id="IPR001130">
    <property type="entry name" value="TatD-like"/>
</dbReference>
<evidence type="ECO:0000313" key="3">
    <source>
        <dbReference type="EMBL" id="QKQ99647.1"/>
    </source>
</evidence>
<dbReference type="SUPFAM" id="SSF51556">
    <property type="entry name" value="Metallo-dependent hydrolases"/>
    <property type="match status" value="1"/>
</dbReference>
<dbReference type="InterPro" id="IPR032466">
    <property type="entry name" value="Metal_Hydrolase"/>
</dbReference>
<evidence type="ECO:0000256" key="1">
    <source>
        <dbReference type="ARBA" id="ARBA00022801"/>
    </source>
</evidence>
<keyword evidence="2" id="KW-0479">Metal-binding</keyword>
<reference evidence="3 4" key="1">
    <citation type="submission" date="2020-02" db="EMBL/GenBank/DDBJ databases">
        <title>Comparative genome analysis reveals the metabolism and evolution of the thermophilic archaeal genus Metallosphaera.</title>
        <authorList>
            <person name="Jiang C."/>
        </authorList>
    </citation>
    <scope>NUCLEOTIDE SEQUENCE [LARGE SCALE GENOMIC DNA]</scope>
    <source>
        <strain evidence="3 4">Ric-A</strain>
    </source>
</reference>
<proteinExistence type="predicted"/>
<feature type="binding site" evidence="2">
    <location>
        <position position="8"/>
    </location>
    <ligand>
        <name>a divalent metal cation</name>
        <dbReference type="ChEBI" id="CHEBI:60240"/>
        <label>1</label>
    </ligand>
</feature>
<dbReference type="OrthoDB" id="26412at2157"/>
<feature type="binding site" evidence="2">
    <location>
        <position position="123"/>
    </location>
    <ligand>
        <name>a divalent metal cation</name>
        <dbReference type="ChEBI" id="CHEBI:60240"/>
        <label>2</label>
    </ligand>
</feature>
<accession>A0A6N0NWB5</accession>
<protein>
    <submittedName>
        <fullName evidence="3">TatD family hydrolase</fullName>
    </submittedName>
</protein>
<dbReference type="RefSeq" id="WP_174629810.1">
    <property type="nucleotide sequence ID" value="NZ_CP049074.1"/>
</dbReference>
<dbReference type="CDD" id="cd01310">
    <property type="entry name" value="TatD_DNAse"/>
    <property type="match status" value="1"/>
</dbReference>
<dbReference type="GO" id="GO:0046872">
    <property type="term" value="F:metal ion binding"/>
    <property type="evidence" value="ECO:0007669"/>
    <property type="project" value="UniProtKB-KW"/>
</dbReference>
<keyword evidence="1 3" id="KW-0378">Hydrolase</keyword>
<dbReference type="Gene3D" id="3.20.20.140">
    <property type="entry name" value="Metal-dependent hydrolases"/>
    <property type="match status" value="1"/>
</dbReference>
<gene>
    <name evidence="3" type="ORF">GWK48_03900</name>
</gene>
<dbReference type="GO" id="GO:0016788">
    <property type="term" value="F:hydrolase activity, acting on ester bonds"/>
    <property type="evidence" value="ECO:0007669"/>
    <property type="project" value="InterPro"/>
</dbReference>
<dbReference type="Pfam" id="PF01026">
    <property type="entry name" value="TatD_DNase"/>
    <property type="match status" value="1"/>
</dbReference>
<feature type="binding site" evidence="2">
    <location>
        <position position="6"/>
    </location>
    <ligand>
        <name>a divalent metal cation</name>
        <dbReference type="ChEBI" id="CHEBI:60240"/>
        <label>1</label>
    </ligand>
</feature>
<dbReference type="PANTHER" id="PTHR46124:SF2">
    <property type="entry name" value="D-AMINOACYL-TRNA DEACYLASE"/>
    <property type="match status" value="1"/>
</dbReference>
<sequence>MLIDSHAHVDVKDFDPDRDLVLSKCQITVVNAGVDLKSNLLSIEMSKVYRNVIPAVGLHPEYVERADQELEETLRLIDLVPLISEVGLDFFWIKEEPLRAKQIQVLNRFMEVGEKQGKALIIHSRGGLKKIMEMVSSYKVRFAIHAFEGSVKDAKRIEEMGGFISVPPILVRDKGRMEVVRNVSEDSLLTETDSPFMGPDRTRNEPCNVKITLQRISEIKGINLIELEEKIENNFRRLLGPYSFSGANLTNR</sequence>
<name>A0A6N0NWB5_9CREN</name>